<comment type="caution">
    <text evidence="3">The sequence shown here is derived from an EMBL/GenBank/DDBJ whole genome shotgun (WGS) entry which is preliminary data.</text>
</comment>
<evidence type="ECO:0000256" key="2">
    <source>
        <dbReference type="SAM" id="Phobius"/>
    </source>
</evidence>
<feature type="compositionally biased region" description="Pro residues" evidence="1">
    <location>
        <begin position="158"/>
        <end position="167"/>
    </location>
</feature>
<feature type="transmembrane region" description="Helical" evidence="2">
    <location>
        <begin position="94"/>
        <end position="116"/>
    </location>
</feature>
<dbReference type="EMBL" id="MU839006">
    <property type="protein sequence ID" value="KAK1768194.1"/>
    <property type="molecule type" value="Genomic_DNA"/>
</dbReference>
<feature type="compositionally biased region" description="Polar residues" evidence="1">
    <location>
        <begin position="20"/>
        <end position="30"/>
    </location>
</feature>
<dbReference type="RefSeq" id="XP_060284407.1">
    <property type="nucleotide sequence ID" value="XM_060430534.1"/>
</dbReference>
<dbReference type="AlphaFoldDB" id="A0AAJ0FMS8"/>
<dbReference type="GeneID" id="85313721"/>
<name>A0AAJ0FMS8_9PEZI</name>
<keyword evidence="2" id="KW-0812">Transmembrane</keyword>
<gene>
    <name evidence="3" type="ORF">QBC33DRAFT_569230</name>
</gene>
<keyword evidence="4" id="KW-1185">Reference proteome</keyword>
<proteinExistence type="predicted"/>
<organism evidence="3 4">
    <name type="scientific">Phialemonium atrogriseum</name>
    <dbReference type="NCBI Taxonomy" id="1093897"/>
    <lineage>
        <taxon>Eukaryota</taxon>
        <taxon>Fungi</taxon>
        <taxon>Dikarya</taxon>
        <taxon>Ascomycota</taxon>
        <taxon>Pezizomycotina</taxon>
        <taxon>Sordariomycetes</taxon>
        <taxon>Sordariomycetidae</taxon>
        <taxon>Cephalothecales</taxon>
        <taxon>Cephalothecaceae</taxon>
        <taxon>Phialemonium</taxon>
    </lineage>
</organism>
<evidence type="ECO:0000256" key="1">
    <source>
        <dbReference type="SAM" id="MobiDB-lite"/>
    </source>
</evidence>
<evidence type="ECO:0000313" key="3">
    <source>
        <dbReference type="EMBL" id="KAK1768194.1"/>
    </source>
</evidence>
<feature type="region of interest" description="Disordered" evidence="1">
    <location>
        <begin position="139"/>
        <end position="167"/>
    </location>
</feature>
<evidence type="ECO:0000313" key="4">
    <source>
        <dbReference type="Proteomes" id="UP001244011"/>
    </source>
</evidence>
<accession>A0AAJ0FMS8</accession>
<sequence length="167" mass="18500">MFVRTFPLHPSTFIFPQPTPDLNSDSTSARQEQDGQRHLKRGPRPLKAMIASLEPHMIVLIILQVLGYALIAIAVAYGALLRRRIGRLTPQRRWLWLFTATLLGLLWPLTLMGLGLQHLGCCSTIDDAADDDIEAQDQQPGEMLPLTPVSTASGLEIPEPPPTYTPL</sequence>
<reference evidence="3" key="1">
    <citation type="submission" date="2023-06" db="EMBL/GenBank/DDBJ databases">
        <title>Genome-scale phylogeny and comparative genomics of the fungal order Sordariales.</title>
        <authorList>
            <consortium name="Lawrence Berkeley National Laboratory"/>
            <person name="Hensen N."/>
            <person name="Bonometti L."/>
            <person name="Westerberg I."/>
            <person name="Brannstrom I.O."/>
            <person name="Guillou S."/>
            <person name="Cros-Aarteil S."/>
            <person name="Calhoun S."/>
            <person name="Haridas S."/>
            <person name="Kuo A."/>
            <person name="Mondo S."/>
            <person name="Pangilinan J."/>
            <person name="Riley R."/>
            <person name="Labutti K."/>
            <person name="Andreopoulos B."/>
            <person name="Lipzen A."/>
            <person name="Chen C."/>
            <person name="Yanf M."/>
            <person name="Daum C."/>
            <person name="Ng V."/>
            <person name="Clum A."/>
            <person name="Steindorff A."/>
            <person name="Ohm R."/>
            <person name="Martin F."/>
            <person name="Silar P."/>
            <person name="Natvig D."/>
            <person name="Lalanne C."/>
            <person name="Gautier V."/>
            <person name="Ament-Velasquez S.L."/>
            <person name="Kruys A."/>
            <person name="Hutchinson M.I."/>
            <person name="Powell A.J."/>
            <person name="Barry K."/>
            <person name="Miller A.N."/>
            <person name="Grigoriev I.V."/>
            <person name="Debuchy R."/>
            <person name="Gladieux P."/>
            <person name="Thoren M.H."/>
            <person name="Johannesson H."/>
        </authorList>
    </citation>
    <scope>NUCLEOTIDE SEQUENCE</scope>
    <source>
        <strain evidence="3">8032-3</strain>
    </source>
</reference>
<dbReference type="Proteomes" id="UP001244011">
    <property type="component" value="Unassembled WGS sequence"/>
</dbReference>
<keyword evidence="2" id="KW-1133">Transmembrane helix</keyword>
<feature type="transmembrane region" description="Helical" evidence="2">
    <location>
        <begin position="57"/>
        <end position="82"/>
    </location>
</feature>
<protein>
    <submittedName>
        <fullName evidence="3">Uncharacterized protein</fullName>
    </submittedName>
</protein>
<keyword evidence="2" id="KW-0472">Membrane</keyword>
<feature type="region of interest" description="Disordered" evidence="1">
    <location>
        <begin position="16"/>
        <end position="41"/>
    </location>
</feature>